<dbReference type="STRING" id="1869.MB27_32790"/>
<protein>
    <submittedName>
        <fullName evidence="3">Uncharacterized protein</fullName>
    </submittedName>
</protein>
<keyword evidence="4" id="KW-1185">Reference proteome</keyword>
<reference evidence="3 4" key="1">
    <citation type="submission" date="2014-10" db="EMBL/GenBank/DDBJ databases">
        <title>Draft genome sequence of Actinoplanes utahensis NRRL 12052.</title>
        <authorList>
            <person name="Velasco-Bucheli B."/>
            <person name="del Cerro C."/>
            <person name="Hormigo D."/>
            <person name="Garcia J.L."/>
            <person name="Acebal C."/>
            <person name="Arroyo M."/>
            <person name="de la Mata I."/>
        </authorList>
    </citation>
    <scope>NUCLEOTIDE SEQUENCE [LARGE SCALE GENOMIC DNA]</scope>
    <source>
        <strain evidence="3 4">NRRL 12052</strain>
    </source>
</reference>
<name>A0A0A6UHP1_ACTUT</name>
<dbReference type="Proteomes" id="UP000054537">
    <property type="component" value="Unassembled WGS sequence"/>
</dbReference>
<dbReference type="SUPFAM" id="SSF50939">
    <property type="entry name" value="Sialidases"/>
    <property type="match status" value="1"/>
</dbReference>
<dbReference type="PROSITE" id="PS51257">
    <property type="entry name" value="PROKAR_LIPOPROTEIN"/>
    <property type="match status" value="1"/>
</dbReference>
<dbReference type="AlphaFoldDB" id="A0A0A6UHP1"/>
<organism evidence="3 4">
    <name type="scientific">Actinoplanes utahensis</name>
    <dbReference type="NCBI Taxonomy" id="1869"/>
    <lineage>
        <taxon>Bacteria</taxon>
        <taxon>Bacillati</taxon>
        <taxon>Actinomycetota</taxon>
        <taxon>Actinomycetes</taxon>
        <taxon>Micromonosporales</taxon>
        <taxon>Micromonosporaceae</taxon>
        <taxon>Actinoplanes</taxon>
    </lineage>
</organism>
<accession>A0A0A6UHP1</accession>
<dbReference type="RefSeq" id="WP_043531179.1">
    <property type="nucleotide sequence ID" value="NZ_BAABKU010000001.1"/>
</dbReference>
<keyword evidence="2" id="KW-0732">Signal</keyword>
<proteinExistence type="predicted"/>
<dbReference type="OrthoDB" id="3286540at2"/>
<evidence type="ECO:0000256" key="1">
    <source>
        <dbReference type="SAM" id="MobiDB-lite"/>
    </source>
</evidence>
<evidence type="ECO:0000256" key="2">
    <source>
        <dbReference type="SAM" id="SignalP"/>
    </source>
</evidence>
<dbReference type="EMBL" id="JRTT01000128">
    <property type="protein sequence ID" value="KHD73819.1"/>
    <property type="molecule type" value="Genomic_DNA"/>
</dbReference>
<dbReference type="InterPro" id="IPR036278">
    <property type="entry name" value="Sialidase_sf"/>
</dbReference>
<evidence type="ECO:0000313" key="4">
    <source>
        <dbReference type="Proteomes" id="UP000054537"/>
    </source>
</evidence>
<gene>
    <name evidence="3" type="ORF">MB27_32790</name>
</gene>
<sequence length="430" mass="43929">MSPQLSRLRAITALAAGAVLLASCVRTAPGGGPSAGPEPHRGLGDVPAADLGFVQHPDAVQWASASDWIPPGDGVRALLPVGDCALGLGTYQNGHRAVTANWTGPATCDRLDLDPAPDGSTRAGDGPPDVSSGWPGGGIGADAAVLERDGSILAADSSGLIRYRPGGQVERLARDDFAEPGFEGQGTRSSIRQLAVTGRGTVVLDAGRSNPGSTAPVLLISRDGGRTLSPVNLPGPAAGMEAQPVIGVLAAAGETIVAIGSGPRRAATWRSTDSGRTWQVSAVEDLPQHLLLTRLVRAGDRWLAFGGVDHESGAQDDTVVLTSTDGLRWDRGVTTGMGVGRIRDVTVTPGGTIVAVASIDDATRPAVDQRPEYCGVVWVGDGGKPWRRGELGCGDSPPQAVTTLRDGRVLIAGNRDLWLRPAAVGAAAGG</sequence>
<feature type="region of interest" description="Disordered" evidence="1">
    <location>
        <begin position="113"/>
        <end position="138"/>
    </location>
</feature>
<feature type="signal peptide" evidence="2">
    <location>
        <begin position="1"/>
        <end position="28"/>
    </location>
</feature>
<evidence type="ECO:0000313" key="3">
    <source>
        <dbReference type="EMBL" id="KHD73819.1"/>
    </source>
</evidence>
<dbReference type="Gene3D" id="2.120.10.10">
    <property type="match status" value="1"/>
</dbReference>
<dbReference type="eggNOG" id="ENOG5033W4M">
    <property type="taxonomic scope" value="Bacteria"/>
</dbReference>
<feature type="chain" id="PRO_5038653494" evidence="2">
    <location>
        <begin position="29"/>
        <end position="430"/>
    </location>
</feature>
<comment type="caution">
    <text evidence="3">The sequence shown here is derived from an EMBL/GenBank/DDBJ whole genome shotgun (WGS) entry which is preliminary data.</text>
</comment>